<dbReference type="PANTHER" id="PTHR30250">
    <property type="entry name" value="PST FAMILY PREDICTED COLANIC ACID TRANSPORTER"/>
    <property type="match status" value="1"/>
</dbReference>
<feature type="transmembrane region" description="Helical" evidence="6">
    <location>
        <begin position="149"/>
        <end position="166"/>
    </location>
</feature>
<protein>
    <recommendedName>
        <fullName evidence="9">Flippase</fullName>
    </recommendedName>
</protein>
<keyword evidence="2" id="KW-1003">Cell membrane</keyword>
<feature type="transmembrane region" description="Helical" evidence="6">
    <location>
        <begin position="93"/>
        <end position="111"/>
    </location>
</feature>
<dbReference type="RefSeq" id="WP_102197011.1">
    <property type="nucleotide sequence ID" value="NZ_NIPR01000055.1"/>
</dbReference>
<dbReference type="InterPro" id="IPR050833">
    <property type="entry name" value="Poly_Biosynth_Transport"/>
</dbReference>
<evidence type="ECO:0000256" key="1">
    <source>
        <dbReference type="ARBA" id="ARBA00004651"/>
    </source>
</evidence>
<dbReference type="Pfam" id="PF01943">
    <property type="entry name" value="Polysacc_synt"/>
    <property type="match status" value="1"/>
</dbReference>
<feature type="transmembrane region" description="Helical" evidence="6">
    <location>
        <begin position="12"/>
        <end position="33"/>
    </location>
</feature>
<feature type="transmembrane region" description="Helical" evidence="6">
    <location>
        <begin position="117"/>
        <end position="137"/>
    </location>
</feature>
<dbReference type="PANTHER" id="PTHR30250:SF11">
    <property type="entry name" value="O-ANTIGEN TRANSPORTER-RELATED"/>
    <property type="match status" value="1"/>
</dbReference>
<evidence type="ECO:0000313" key="8">
    <source>
        <dbReference type="Proteomes" id="UP000235649"/>
    </source>
</evidence>
<keyword evidence="4 6" id="KW-1133">Transmembrane helix</keyword>
<feature type="transmembrane region" description="Helical" evidence="6">
    <location>
        <begin position="286"/>
        <end position="310"/>
    </location>
</feature>
<evidence type="ECO:0008006" key="9">
    <source>
        <dbReference type="Google" id="ProtNLM"/>
    </source>
</evidence>
<feature type="transmembrane region" description="Helical" evidence="6">
    <location>
        <begin position="380"/>
        <end position="401"/>
    </location>
</feature>
<gene>
    <name evidence="7" type="ORF">CBP76_11525</name>
</gene>
<comment type="caution">
    <text evidence="7">The sequence shown here is derived from an EMBL/GenBank/DDBJ whole genome shotgun (WGS) entry which is preliminary data.</text>
</comment>
<comment type="subcellular location">
    <subcellularLocation>
        <location evidence="1">Cell membrane</location>
        <topology evidence="1">Multi-pass membrane protein</topology>
    </subcellularLocation>
</comment>
<feature type="transmembrane region" description="Helical" evidence="6">
    <location>
        <begin position="53"/>
        <end position="72"/>
    </location>
</feature>
<organism evidence="7 8">
    <name type="scientific">Companilactobacillus nuruki</name>
    <dbReference type="NCBI Taxonomy" id="1993540"/>
    <lineage>
        <taxon>Bacteria</taxon>
        <taxon>Bacillati</taxon>
        <taxon>Bacillota</taxon>
        <taxon>Bacilli</taxon>
        <taxon>Lactobacillales</taxon>
        <taxon>Lactobacillaceae</taxon>
        <taxon>Companilactobacillus</taxon>
    </lineage>
</organism>
<dbReference type="InterPro" id="IPR002797">
    <property type="entry name" value="Polysacc_synth"/>
</dbReference>
<evidence type="ECO:0000256" key="6">
    <source>
        <dbReference type="SAM" id="Phobius"/>
    </source>
</evidence>
<name>A0A2N7ARN5_9LACO</name>
<proteinExistence type="predicted"/>
<dbReference type="EMBL" id="NIPR01000055">
    <property type="protein sequence ID" value="PMD68007.1"/>
    <property type="molecule type" value="Genomic_DNA"/>
</dbReference>
<evidence type="ECO:0000256" key="3">
    <source>
        <dbReference type="ARBA" id="ARBA00022692"/>
    </source>
</evidence>
<feature type="transmembrane region" description="Helical" evidence="6">
    <location>
        <begin position="322"/>
        <end position="342"/>
    </location>
</feature>
<keyword evidence="5 6" id="KW-0472">Membrane</keyword>
<dbReference type="AlphaFoldDB" id="A0A2N7ARN5"/>
<dbReference type="GO" id="GO:0005886">
    <property type="term" value="C:plasma membrane"/>
    <property type="evidence" value="ECO:0007669"/>
    <property type="project" value="UniProtKB-SubCell"/>
</dbReference>
<dbReference type="Proteomes" id="UP000235649">
    <property type="component" value="Unassembled WGS sequence"/>
</dbReference>
<evidence type="ECO:0000256" key="2">
    <source>
        <dbReference type="ARBA" id="ARBA00022475"/>
    </source>
</evidence>
<evidence type="ECO:0000313" key="7">
    <source>
        <dbReference type="EMBL" id="PMD68007.1"/>
    </source>
</evidence>
<feature type="transmembrane region" description="Helical" evidence="6">
    <location>
        <begin position="172"/>
        <end position="192"/>
    </location>
</feature>
<feature type="transmembrane region" description="Helical" evidence="6">
    <location>
        <begin position="354"/>
        <end position="374"/>
    </location>
</feature>
<keyword evidence="3 6" id="KW-0812">Transmembrane</keyword>
<keyword evidence="8" id="KW-1185">Reference proteome</keyword>
<sequence length="413" mass="46561">MKLKISKSASNISLLYIMSITQVILPLVTLPYLARIFTVSNYGVISYVKSVVVYANLIMQFGFLISGTREIVEAKGNIEKIGKIVGKITQAKLLLSVIAFIVLLIMIKTIPILNKHAIFTIIMFCPLFLDTFIYEYLFRGLEKMNIVTMRYLISKGIAVALTFAIIRNNGDLSKLPLLDVLGSLIAVFWVNFEIKRLKIKITFDSFNNVISALRESSIYFISDMSGTAFNALNTVCVGIFLSARDVAFWALIMQFIGAIQSLYNPIQDGIYPEMVKKRDLKLFRKIILFFSPLVLLGCLITFLGAPLILTIVGGEKYKAASFLMRLSVPLLFILFLTILHGWPLLGPIGKVKEVTFSTVMGAVCQVMGLVILVSCHLMTLFWIMVLRTLSQVVILLMRLGYFNKYKYLYNKKK</sequence>
<dbReference type="OrthoDB" id="9815702at2"/>
<accession>A0A2N7ARN5</accession>
<evidence type="ECO:0000256" key="4">
    <source>
        <dbReference type="ARBA" id="ARBA00022989"/>
    </source>
</evidence>
<evidence type="ECO:0000256" key="5">
    <source>
        <dbReference type="ARBA" id="ARBA00023136"/>
    </source>
</evidence>
<reference evidence="7 8" key="1">
    <citation type="submission" date="2017-05" db="EMBL/GenBank/DDBJ databases">
        <title>Lactobacillus nurukis nov., sp. nov., isolated from nuruk.</title>
        <authorList>
            <person name="Kim S.-J."/>
        </authorList>
    </citation>
    <scope>NUCLEOTIDE SEQUENCE [LARGE SCALE GENOMIC DNA]</scope>
    <source>
        <strain evidence="7 8">SYF10-1a</strain>
    </source>
</reference>